<feature type="transmembrane region" description="Helical" evidence="7">
    <location>
        <begin position="93"/>
        <end position="111"/>
    </location>
</feature>
<dbReference type="EMBL" id="MCGT01000011">
    <property type="protein sequence ID" value="ORX55598.1"/>
    <property type="molecule type" value="Genomic_DNA"/>
</dbReference>
<dbReference type="OrthoDB" id="10021397at2759"/>
<feature type="domain" description="Major facilitator superfamily (MFS) profile" evidence="8">
    <location>
        <begin position="58"/>
        <end position="550"/>
    </location>
</feature>
<feature type="transmembrane region" description="Helical" evidence="7">
    <location>
        <begin position="322"/>
        <end position="346"/>
    </location>
</feature>
<proteinExistence type="predicted"/>
<dbReference type="STRING" id="101127.A0A1X2GJS8"/>
<dbReference type="AlphaFoldDB" id="A0A1X2GJS8"/>
<dbReference type="InterPro" id="IPR036259">
    <property type="entry name" value="MFS_trans_sf"/>
</dbReference>
<evidence type="ECO:0000256" key="6">
    <source>
        <dbReference type="SAM" id="MobiDB-lite"/>
    </source>
</evidence>
<feature type="transmembrane region" description="Helical" evidence="7">
    <location>
        <begin position="55"/>
        <end position="81"/>
    </location>
</feature>
<organism evidence="9 10">
    <name type="scientific">Hesseltinella vesiculosa</name>
    <dbReference type="NCBI Taxonomy" id="101127"/>
    <lineage>
        <taxon>Eukaryota</taxon>
        <taxon>Fungi</taxon>
        <taxon>Fungi incertae sedis</taxon>
        <taxon>Mucoromycota</taxon>
        <taxon>Mucoromycotina</taxon>
        <taxon>Mucoromycetes</taxon>
        <taxon>Mucorales</taxon>
        <taxon>Cunninghamellaceae</taxon>
        <taxon>Hesseltinella</taxon>
    </lineage>
</organism>
<dbReference type="GO" id="GO:0005886">
    <property type="term" value="C:plasma membrane"/>
    <property type="evidence" value="ECO:0007669"/>
    <property type="project" value="TreeGrafter"/>
</dbReference>
<dbReference type="Proteomes" id="UP000242146">
    <property type="component" value="Unassembled WGS sequence"/>
</dbReference>
<evidence type="ECO:0000313" key="9">
    <source>
        <dbReference type="EMBL" id="ORX55598.1"/>
    </source>
</evidence>
<evidence type="ECO:0000259" key="8">
    <source>
        <dbReference type="PROSITE" id="PS50850"/>
    </source>
</evidence>
<dbReference type="InterPro" id="IPR020846">
    <property type="entry name" value="MFS_dom"/>
</dbReference>
<feature type="transmembrane region" description="Helical" evidence="7">
    <location>
        <begin position="418"/>
        <end position="440"/>
    </location>
</feature>
<dbReference type="GO" id="GO:0000329">
    <property type="term" value="C:fungal-type vacuole membrane"/>
    <property type="evidence" value="ECO:0007669"/>
    <property type="project" value="TreeGrafter"/>
</dbReference>
<reference evidence="9 10" key="1">
    <citation type="submission" date="2016-07" db="EMBL/GenBank/DDBJ databases">
        <title>Pervasive Adenine N6-methylation of Active Genes in Fungi.</title>
        <authorList>
            <consortium name="DOE Joint Genome Institute"/>
            <person name="Mondo S.J."/>
            <person name="Dannebaum R.O."/>
            <person name="Kuo R.C."/>
            <person name="Labutti K."/>
            <person name="Haridas S."/>
            <person name="Kuo A."/>
            <person name="Salamov A."/>
            <person name="Ahrendt S.R."/>
            <person name="Lipzen A."/>
            <person name="Sullivan W."/>
            <person name="Andreopoulos W.B."/>
            <person name="Clum A."/>
            <person name="Lindquist E."/>
            <person name="Daum C."/>
            <person name="Ramamoorthy G.K."/>
            <person name="Gryganskyi A."/>
            <person name="Culley D."/>
            <person name="Magnuson J.K."/>
            <person name="James T.Y."/>
            <person name="O'Malley M.A."/>
            <person name="Stajich J.E."/>
            <person name="Spatafora J.W."/>
            <person name="Visel A."/>
            <person name="Grigoriev I.V."/>
        </authorList>
    </citation>
    <scope>NUCLEOTIDE SEQUENCE [LARGE SCALE GENOMIC DNA]</scope>
    <source>
        <strain evidence="9 10">NRRL 3301</strain>
    </source>
</reference>
<comment type="subcellular location">
    <subcellularLocation>
        <location evidence="1">Endomembrane system</location>
        <topology evidence="1">Multi-pass membrane protein</topology>
    </subcellularLocation>
</comment>
<dbReference type="CDD" id="cd17502">
    <property type="entry name" value="MFS_Azr1_MDR_like"/>
    <property type="match status" value="1"/>
</dbReference>
<evidence type="ECO:0000256" key="7">
    <source>
        <dbReference type="SAM" id="Phobius"/>
    </source>
</evidence>
<dbReference type="InterPro" id="IPR011701">
    <property type="entry name" value="MFS"/>
</dbReference>
<feature type="transmembrane region" description="Helical" evidence="7">
    <location>
        <begin position="388"/>
        <end position="406"/>
    </location>
</feature>
<dbReference type="PROSITE" id="PS50850">
    <property type="entry name" value="MFS"/>
    <property type="match status" value="1"/>
</dbReference>
<keyword evidence="5 7" id="KW-0472">Membrane</keyword>
<comment type="caution">
    <text evidence="9">The sequence shown here is derived from an EMBL/GenBank/DDBJ whole genome shotgun (WGS) entry which is preliminary data.</text>
</comment>
<dbReference type="SUPFAM" id="SSF103473">
    <property type="entry name" value="MFS general substrate transporter"/>
    <property type="match status" value="1"/>
</dbReference>
<keyword evidence="2" id="KW-0813">Transport</keyword>
<keyword evidence="10" id="KW-1185">Reference proteome</keyword>
<dbReference type="Gene3D" id="1.20.1250.20">
    <property type="entry name" value="MFS general substrate transporter like domains"/>
    <property type="match status" value="1"/>
</dbReference>
<feature type="transmembrane region" description="Helical" evidence="7">
    <location>
        <begin position="207"/>
        <end position="229"/>
    </location>
</feature>
<gene>
    <name evidence="9" type="ORF">DM01DRAFT_1304105</name>
</gene>
<accession>A0A1X2GJS8</accession>
<keyword evidence="3 7" id="KW-0812">Transmembrane</keyword>
<dbReference type="GO" id="GO:0012505">
    <property type="term" value="C:endomembrane system"/>
    <property type="evidence" value="ECO:0007669"/>
    <property type="project" value="UniProtKB-SubCell"/>
</dbReference>
<evidence type="ECO:0000313" key="10">
    <source>
        <dbReference type="Proteomes" id="UP000242146"/>
    </source>
</evidence>
<feature type="transmembrane region" description="Helical" evidence="7">
    <location>
        <begin position="123"/>
        <end position="142"/>
    </location>
</feature>
<dbReference type="PANTHER" id="PTHR23501:SF191">
    <property type="entry name" value="VACUOLAR BASIC AMINO ACID TRANSPORTER 4"/>
    <property type="match status" value="1"/>
</dbReference>
<feature type="transmembrane region" description="Helical" evidence="7">
    <location>
        <begin position="358"/>
        <end position="376"/>
    </location>
</feature>
<evidence type="ECO:0000256" key="3">
    <source>
        <dbReference type="ARBA" id="ARBA00022692"/>
    </source>
</evidence>
<dbReference type="Gene3D" id="1.20.1720.10">
    <property type="entry name" value="Multidrug resistance protein D"/>
    <property type="match status" value="1"/>
</dbReference>
<evidence type="ECO:0000256" key="1">
    <source>
        <dbReference type="ARBA" id="ARBA00004127"/>
    </source>
</evidence>
<name>A0A1X2GJS8_9FUNG</name>
<feature type="transmembrane region" description="Helical" evidence="7">
    <location>
        <begin position="283"/>
        <end position="301"/>
    </location>
</feature>
<evidence type="ECO:0000256" key="4">
    <source>
        <dbReference type="ARBA" id="ARBA00022989"/>
    </source>
</evidence>
<evidence type="ECO:0000256" key="5">
    <source>
        <dbReference type="ARBA" id="ARBA00023136"/>
    </source>
</evidence>
<dbReference type="PANTHER" id="PTHR23501">
    <property type="entry name" value="MAJOR FACILITATOR SUPERFAMILY"/>
    <property type="match status" value="1"/>
</dbReference>
<feature type="transmembrane region" description="Helical" evidence="7">
    <location>
        <begin position="452"/>
        <end position="472"/>
    </location>
</feature>
<dbReference type="GO" id="GO:0015174">
    <property type="term" value="F:basic amino acid transmembrane transporter activity"/>
    <property type="evidence" value="ECO:0007669"/>
    <property type="project" value="TreeGrafter"/>
</dbReference>
<protein>
    <submittedName>
        <fullName evidence="9">MFS general substrate transporter</fullName>
    </submittedName>
</protein>
<feature type="transmembrane region" description="Helical" evidence="7">
    <location>
        <begin position="181"/>
        <end position="201"/>
    </location>
</feature>
<keyword evidence="4 7" id="KW-1133">Transmembrane helix</keyword>
<sequence length="551" mass="60084">MAVDSNETTRLVPSTKRTNTDYQTTGPQVIAHDTTDTTEMSHDLSITKKLNGVNVYTILVGLWVGVFLSSLDSSIVATIYPRIGTEFHRSNDIIWVATSYLLSYAALQPLYGRLSDSFGRQTTYQFAVTVFFIGSLLCGAATSLEFLVFARTVAGIGGGGLNTISSVITSDLVSLRDRASFQGYANLFFGAGAVIGAPLGGLLSDTIGWRFCFYLNIPILLGPLYASFFKISNYNLQDEDNRSFMDKVRELDGAGAFFVVCTVFFVMLATSLGGNSREWSDPFVIGLLAASLLSGIVFVFVEKYYATFPIMPIEIISQQTPLASAFTNFFCLGCAMTNTFVLPLYFQVLLNYSASQSGLFFLPRVVGGSVGSLYAGYHIRHRGEYRKLLIASSVGMLLAVMLISTWNTATNVWWTMPVTMLDGFSGGVIITASLISMISCVKRQEMATMTSISYLFRTTGGVIGVSLSQAIFQGVVKDLLVQQLAGVPDAAEIIEIARKSMMDVRTLVPADYLETVLASYDVAIHYAFLFSVALAALSLVSTLFIRQHDLH</sequence>
<evidence type="ECO:0000256" key="2">
    <source>
        <dbReference type="ARBA" id="ARBA00022448"/>
    </source>
</evidence>
<feature type="region of interest" description="Disordered" evidence="6">
    <location>
        <begin position="1"/>
        <end position="23"/>
    </location>
</feature>
<feature type="transmembrane region" description="Helical" evidence="7">
    <location>
        <begin position="523"/>
        <end position="545"/>
    </location>
</feature>
<feature type="transmembrane region" description="Helical" evidence="7">
    <location>
        <begin position="250"/>
        <end position="271"/>
    </location>
</feature>
<dbReference type="Pfam" id="PF07690">
    <property type="entry name" value="MFS_1"/>
    <property type="match status" value="1"/>
</dbReference>